<proteinExistence type="predicted"/>
<keyword evidence="2" id="KW-1133">Transmembrane helix</keyword>
<reference evidence="3" key="1">
    <citation type="submission" date="2021-01" db="EMBL/GenBank/DDBJ databases">
        <authorList>
            <person name="Corre E."/>
            <person name="Pelletier E."/>
            <person name="Niang G."/>
            <person name="Scheremetjew M."/>
            <person name="Finn R."/>
            <person name="Kale V."/>
            <person name="Holt S."/>
            <person name="Cochrane G."/>
            <person name="Meng A."/>
            <person name="Brown T."/>
            <person name="Cohen L."/>
        </authorList>
    </citation>
    <scope>NUCLEOTIDE SEQUENCE</scope>
    <source>
        <strain evidence="3">CCMP 2712</strain>
    </source>
</reference>
<dbReference type="AlphaFoldDB" id="A0A7S4KR02"/>
<keyword evidence="2" id="KW-0472">Membrane</keyword>
<gene>
    <name evidence="3" type="ORF">GTHE00462_LOCUS16920</name>
</gene>
<evidence type="ECO:0000313" key="3">
    <source>
        <dbReference type="EMBL" id="CAE2302793.1"/>
    </source>
</evidence>
<keyword evidence="2" id="KW-0812">Transmembrane</keyword>
<evidence type="ECO:0000256" key="1">
    <source>
        <dbReference type="SAM" id="MobiDB-lite"/>
    </source>
</evidence>
<feature type="transmembrane region" description="Helical" evidence="2">
    <location>
        <begin position="123"/>
        <end position="141"/>
    </location>
</feature>
<feature type="compositionally biased region" description="Basic and acidic residues" evidence="1">
    <location>
        <begin position="7"/>
        <end position="27"/>
    </location>
</feature>
<name>A0A7S4KR02_GUITH</name>
<dbReference type="EMBL" id="HBKN01021531">
    <property type="protein sequence ID" value="CAE2302793.1"/>
    <property type="molecule type" value="Transcribed_RNA"/>
</dbReference>
<accession>A0A7S4KR02</accession>
<sequence length="149" mass="16473">MVGGGKDGSRQKEEEKKGARVRRGGKEGPTRWTMVKELLLRGWLMILAGFEVNQVAVHGWDMQAGRYGRSWSAMLMLLSCSRVSAALNLYNPAVQAHNAAVHVGEAFFFVSEQMVYGSQTDPVIMSIIVFNAILFSVLALSTRIKIKVD</sequence>
<evidence type="ECO:0000256" key="2">
    <source>
        <dbReference type="SAM" id="Phobius"/>
    </source>
</evidence>
<feature type="transmembrane region" description="Helical" evidence="2">
    <location>
        <begin position="38"/>
        <end position="59"/>
    </location>
</feature>
<feature type="region of interest" description="Disordered" evidence="1">
    <location>
        <begin position="1"/>
        <end position="27"/>
    </location>
</feature>
<organism evidence="3">
    <name type="scientific">Guillardia theta</name>
    <name type="common">Cryptophyte</name>
    <name type="synonym">Cryptomonas phi</name>
    <dbReference type="NCBI Taxonomy" id="55529"/>
    <lineage>
        <taxon>Eukaryota</taxon>
        <taxon>Cryptophyceae</taxon>
        <taxon>Pyrenomonadales</taxon>
        <taxon>Geminigeraceae</taxon>
        <taxon>Guillardia</taxon>
    </lineage>
</organism>
<protein>
    <submittedName>
        <fullName evidence="3">Uncharacterized protein</fullName>
    </submittedName>
</protein>